<dbReference type="EMBL" id="VOIH02000008">
    <property type="protein sequence ID" value="KAF3439325.1"/>
    <property type="molecule type" value="Genomic_DNA"/>
</dbReference>
<keyword evidence="2" id="KW-1185">Reference proteome</keyword>
<organism evidence="1 2">
    <name type="scientific">Rhamnella rubrinervis</name>
    <dbReference type="NCBI Taxonomy" id="2594499"/>
    <lineage>
        <taxon>Eukaryota</taxon>
        <taxon>Viridiplantae</taxon>
        <taxon>Streptophyta</taxon>
        <taxon>Embryophyta</taxon>
        <taxon>Tracheophyta</taxon>
        <taxon>Spermatophyta</taxon>
        <taxon>Magnoliopsida</taxon>
        <taxon>eudicotyledons</taxon>
        <taxon>Gunneridae</taxon>
        <taxon>Pentapetalae</taxon>
        <taxon>rosids</taxon>
        <taxon>fabids</taxon>
        <taxon>Rosales</taxon>
        <taxon>Rhamnaceae</taxon>
        <taxon>rhamnoid group</taxon>
        <taxon>Rhamneae</taxon>
        <taxon>Rhamnella</taxon>
    </lineage>
</organism>
<dbReference type="AlphaFoldDB" id="A0A8K0DXU6"/>
<sequence>MSIEALAMAGVSYVECGIDLQVLEHGGLEWPPLYLLAEKNVSSEVDVGGGEALQVDEEMKAKIRKWVKAVVSKDEIASKMNEERCKRKNIRNKN</sequence>
<name>A0A8K0DXU6_9ROSA</name>
<protein>
    <submittedName>
        <fullName evidence="1">Uncharacterized protein</fullName>
    </submittedName>
</protein>
<reference evidence="1" key="1">
    <citation type="submission" date="2020-03" db="EMBL/GenBank/DDBJ databases">
        <title>A high-quality chromosome-level genome assembly of a woody plant with both climbing and erect habits, Rhamnella rubrinervis.</title>
        <authorList>
            <person name="Lu Z."/>
            <person name="Yang Y."/>
            <person name="Zhu X."/>
            <person name="Sun Y."/>
        </authorList>
    </citation>
    <scope>NUCLEOTIDE SEQUENCE</scope>
    <source>
        <strain evidence="1">BYM</strain>
        <tissue evidence="1">Leaf</tissue>
    </source>
</reference>
<comment type="caution">
    <text evidence="1">The sequence shown here is derived from an EMBL/GenBank/DDBJ whole genome shotgun (WGS) entry which is preliminary data.</text>
</comment>
<dbReference type="Proteomes" id="UP000796880">
    <property type="component" value="Unassembled WGS sequence"/>
</dbReference>
<evidence type="ECO:0000313" key="2">
    <source>
        <dbReference type="Proteomes" id="UP000796880"/>
    </source>
</evidence>
<evidence type="ECO:0000313" key="1">
    <source>
        <dbReference type="EMBL" id="KAF3439325.1"/>
    </source>
</evidence>
<proteinExistence type="predicted"/>
<accession>A0A8K0DXU6</accession>
<gene>
    <name evidence="1" type="ORF">FNV43_RR17602</name>
</gene>
<dbReference type="OrthoDB" id="1719622at2759"/>